<feature type="compositionally biased region" description="Low complexity" evidence="1">
    <location>
        <begin position="698"/>
        <end position="711"/>
    </location>
</feature>
<protein>
    <submittedName>
        <fullName evidence="2">Uncharacterized protein</fullName>
    </submittedName>
</protein>
<feature type="region of interest" description="Disordered" evidence="1">
    <location>
        <begin position="690"/>
        <end position="722"/>
    </location>
</feature>
<sequence length="988" mass="109507">MSPNDTSEQPPTRPRYPSVEERKHLFASYLQMPRNHNAWIVVHADGLHICNDRSAFITYEAIKPFDVRTASSGDPGEEDLGLNNKYVAFGIGQVWLSYKTLDGAYQKRLLHDVLHIPEAFANIVILPRLLYETTSSYKLDKKRGIAFSVDNSCDLAWFPPDCQGLHCLALDGETPYFPGPSSLYRRGPVRSLFVHSAGMPLPNGIDTLQKLFLVIKLVLGSDPRHDERAYHLYTSQKTELPVAKLVDLIKHYQEKAKKEYEMAALSCPKQQCFFGDAFVLRSKGKFVVCKDRHRLSNFKSIPPRPATEDHARVYGIGDLCLPVYRSNGSTGTLDLKGVIFCPKNLVNSIPYTVFFDRGMLCEGGSFDLKTGVATNKDGDEVAWFKACHDPETLCLLQPYIPLQRTKPEVLCEAPGLTPPAELTEDQSTNLKKRMAADASQSIDQSIAPEKREPDASAPDEAPDSSKRKNQKVSFFTPDGSVGQIGPCRRLDNADHKRGQYGMDPLPPPAAREKTCQAAVLQDDKSDIPQGQKEFACPAVETPGKEAVNPGAAIRKVDANTQTVNPQPSPSQPAVNSPTITGDPDLIEADFRILDTLITEFVKRNPELDFSHLLASPCFPSLPSGSDLVVSTINQSIFDFCCLSYCFARCVTGGKLTEKQRIAYFDALAKMMLLWEDAPGVLARTMMIEDDDDAPSETPPLSDLSSLSTPSEPQTPPPVGMEMQLHDSPLALVERVLLHGPKAMKAIAEATTNGDKRARDLMVLFGLVVAPQMRCRMGDHYERALRTKYGWGADKKTGMQELTVGEEEVATIVGETATKGDDILEKSTQDDTLDVKPTPDEVTPDTSAQEKQFIEETMLQAAKESFIAGLLKLNQQNLALREQHAAQKREKKPLNKPVGENQRELFMQQMEGCNIGAEKIEKEPEMKEKTIQSDNQKEKKARAFQIAHELLDLAGDCQERAVALLKFYAGDGKEAEAFEKGETEEMNDD</sequence>
<name>A0ABR1KHM6_9PEZI</name>
<evidence type="ECO:0000256" key="1">
    <source>
        <dbReference type="SAM" id="MobiDB-lite"/>
    </source>
</evidence>
<gene>
    <name evidence="2" type="ORF">IWZ03DRAFT_361217</name>
</gene>
<feature type="compositionally biased region" description="Basic and acidic residues" evidence="1">
    <location>
        <begin position="488"/>
        <end position="497"/>
    </location>
</feature>
<dbReference type="PANTHER" id="PTHR40628">
    <property type="entry name" value="CHROMO DOMAIN-CONTAINING PROTEIN"/>
    <property type="match status" value="1"/>
</dbReference>
<comment type="caution">
    <text evidence="2">The sequence shown here is derived from an EMBL/GenBank/DDBJ whole genome shotgun (WGS) entry which is preliminary data.</text>
</comment>
<dbReference type="Proteomes" id="UP001363622">
    <property type="component" value="Unassembled WGS sequence"/>
</dbReference>
<feature type="compositionally biased region" description="Basic and acidic residues" evidence="1">
    <location>
        <begin position="824"/>
        <end position="838"/>
    </location>
</feature>
<accession>A0ABR1KHM6</accession>
<reference evidence="2 3" key="1">
    <citation type="submission" date="2024-04" db="EMBL/GenBank/DDBJ databases">
        <title>Phyllosticta paracitricarpa is synonymous to the EU quarantine fungus P. citricarpa based on phylogenomic analyses.</title>
        <authorList>
            <consortium name="Lawrence Berkeley National Laboratory"/>
            <person name="Van Ingen-Buijs V.A."/>
            <person name="Van Westerhoven A.C."/>
            <person name="Haridas S."/>
            <person name="Skiadas P."/>
            <person name="Martin F."/>
            <person name="Groenewald J.Z."/>
            <person name="Crous P.W."/>
            <person name="Seidl M.F."/>
        </authorList>
    </citation>
    <scope>NUCLEOTIDE SEQUENCE [LARGE SCALE GENOMIC DNA]</scope>
    <source>
        <strain evidence="2 3">CBS 123371</strain>
    </source>
</reference>
<evidence type="ECO:0000313" key="3">
    <source>
        <dbReference type="Proteomes" id="UP001363622"/>
    </source>
</evidence>
<keyword evidence="3" id="KW-1185">Reference proteome</keyword>
<organism evidence="2 3">
    <name type="scientific">Phyllosticta citriasiana</name>
    <dbReference type="NCBI Taxonomy" id="595635"/>
    <lineage>
        <taxon>Eukaryota</taxon>
        <taxon>Fungi</taxon>
        <taxon>Dikarya</taxon>
        <taxon>Ascomycota</taxon>
        <taxon>Pezizomycotina</taxon>
        <taxon>Dothideomycetes</taxon>
        <taxon>Dothideomycetes incertae sedis</taxon>
        <taxon>Botryosphaeriales</taxon>
        <taxon>Phyllostictaceae</taxon>
        <taxon>Phyllosticta</taxon>
    </lineage>
</organism>
<feature type="region of interest" description="Disordered" evidence="1">
    <location>
        <begin position="824"/>
        <end position="845"/>
    </location>
</feature>
<dbReference type="EMBL" id="JBBPHU010000008">
    <property type="protein sequence ID" value="KAK7514735.1"/>
    <property type="molecule type" value="Genomic_DNA"/>
</dbReference>
<dbReference type="PANTHER" id="PTHR40628:SF1">
    <property type="entry name" value="CHROMO DOMAIN-CONTAINING PROTEIN"/>
    <property type="match status" value="1"/>
</dbReference>
<proteinExistence type="predicted"/>
<feature type="region of interest" description="Disordered" evidence="1">
    <location>
        <begin position="417"/>
        <end position="506"/>
    </location>
</feature>
<evidence type="ECO:0000313" key="2">
    <source>
        <dbReference type="EMBL" id="KAK7514735.1"/>
    </source>
</evidence>